<gene>
    <name evidence="1" type="ORF">GCM10009020_15540</name>
</gene>
<evidence type="ECO:0000313" key="2">
    <source>
        <dbReference type="Proteomes" id="UP001500420"/>
    </source>
</evidence>
<dbReference type="Proteomes" id="UP001500420">
    <property type="component" value="Unassembled WGS sequence"/>
</dbReference>
<proteinExistence type="predicted"/>
<dbReference type="Pfam" id="PF23425">
    <property type="entry name" value="DUF7113"/>
    <property type="match status" value="1"/>
</dbReference>
<keyword evidence="2" id="KW-1185">Reference proteome</keyword>
<name>A0AAV3T8B8_9EURY</name>
<dbReference type="RefSeq" id="WP_343773416.1">
    <property type="nucleotide sequence ID" value="NZ_BAAADV010000002.1"/>
</dbReference>
<dbReference type="EMBL" id="BAAADV010000002">
    <property type="protein sequence ID" value="GAA0670293.1"/>
    <property type="molecule type" value="Genomic_DNA"/>
</dbReference>
<sequence length="122" mass="13125">MLLVRGSAGGTELTGTIYERGERAPQFKGAPDEDAAYVWVCDEFYEVESGGTTQQIDGEEVNVAFESPMPRGFDTREQATAAARDHVRTQFARIGVDADAVEIEVTKTEPDAKARTGPDAGA</sequence>
<comment type="caution">
    <text evidence="1">The sequence shown here is derived from an EMBL/GenBank/DDBJ whole genome shotgun (WGS) entry which is preliminary data.</text>
</comment>
<dbReference type="InterPro" id="IPR055537">
    <property type="entry name" value="DUF7113"/>
</dbReference>
<evidence type="ECO:0000313" key="1">
    <source>
        <dbReference type="EMBL" id="GAA0670293.1"/>
    </source>
</evidence>
<organism evidence="1 2">
    <name type="scientific">Natronoarchaeum mannanilyticum</name>
    <dbReference type="NCBI Taxonomy" id="926360"/>
    <lineage>
        <taxon>Archaea</taxon>
        <taxon>Methanobacteriati</taxon>
        <taxon>Methanobacteriota</taxon>
        <taxon>Stenosarchaea group</taxon>
        <taxon>Halobacteria</taxon>
        <taxon>Halobacteriales</taxon>
        <taxon>Natronoarchaeaceae</taxon>
    </lineage>
</organism>
<reference evidence="1 2" key="1">
    <citation type="journal article" date="2019" name="Int. J. Syst. Evol. Microbiol.">
        <title>The Global Catalogue of Microorganisms (GCM) 10K type strain sequencing project: providing services to taxonomists for standard genome sequencing and annotation.</title>
        <authorList>
            <consortium name="The Broad Institute Genomics Platform"/>
            <consortium name="The Broad Institute Genome Sequencing Center for Infectious Disease"/>
            <person name="Wu L."/>
            <person name="Ma J."/>
        </authorList>
    </citation>
    <scope>NUCLEOTIDE SEQUENCE [LARGE SCALE GENOMIC DNA]</scope>
    <source>
        <strain evidence="1 2">JCM 16328</strain>
    </source>
</reference>
<accession>A0AAV3T8B8</accession>
<protein>
    <submittedName>
        <fullName evidence="1">Uncharacterized protein</fullName>
    </submittedName>
</protein>
<dbReference type="AlphaFoldDB" id="A0AAV3T8B8"/>